<reference evidence="11 12" key="1">
    <citation type="submission" date="2008-02" db="EMBL/GenBank/DDBJ databases">
        <title>Complete sequence of Shewanella woodyi ATCC 51908.</title>
        <authorList>
            <consortium name="US DOE Joint Genome Institute"/>
            <person name="Copeland A."/>
            <person name="Lucas S."/>
            <person name="Lapidus A."/>
            <person name="Glavina del Rio T."/>
            <person name="Dalin E."/>
            <person name="Tice H."/>
            <person name="Bruce D."/>
            <person name="Goodwin L."/>
            <person name="Pitluck S."/>
            <person name="Sims D."/>
            <person name="Brettin T."/>
            <person name="Detter J.C."/>
            <person name="Han C."/>
            <person name="Kuske C.R."/>
            <person name="Schmutz J."/>
            <person name="Larimer F."/>
            <person name="Land M."/>
            <person name="Hauser L."/>
            <person name="Kyrpides N."/>
            <person name="Lykidis A."/>
            <person name="Zhao J.-S."/>
            <person name="Richardson P."/>
        </authorList>
    </citation>
    <scope>NUCLEOTIDE SEQUENCE [LARGE SCALE GENOMIC DNA]</scope>
    <source>
        <strain evidence="12">ATCC 51908 / MS32</strain>
    </source>
</reference>
<dbReference type="FunFam" id="3.40.50.12780:FF:000003">
    <property type="entry name" value="Long-chain-fatty-acid--CoA ligase FadD"/>
    <property type="match status" value="1"/>
</dbReference>
<gene>
    <name evidence="11" type="ordered locus">Swoo_2409</name>
</gene>
<dbReference type="HOGENOM" id="CLU_000022_59_9_6"/>
<comment type="pathway">
    <text evidence="2">Lipid metabolism; fatty acid beta-oxidation.</text>
</comment>
<dbReference type="SUPFAM" id="SSF56801">
    <property type="entry name" value="Acetyl-CoA synthetase-like"/>
    <property type="match status" value="1"/>
</dbReference>
<feature type="domain" description="AMP-dependent synthetase/ligase" evidence="9">
    <location>
        <begin position="29"/>
        <end position="419"/>
    </location>
</feature>
<comment type="similarity">
    <text evidence="3">Belongs to the ATP-dependent AMP-binding enzyme family.</text>
</comment>
<dbReference type="PANTHER" id="PTHR43767">
    <property type="entry name" value="LONG-CHAIN-FATTY-ACID--COA LIGASE"/>
    <property type="match status" value="1"/>
</dbReference>
<dbReference type="InterPro" id="IPR045851">
    <property type="entry name" value="AMP-bd_C_sf"/>
</dbReference>
<dbReference type="InterPro" id="IPR020845">
    <property type="entry name" value="AMP-binding_CS"/>
</dbReference>
<evidence type="ECO:0000256" key="7">
    <source>
        <dbReference type="ARBA" id="ARBA00039545"/>
    </source>
</evidence>
<proteinExistence type="inferred from homology"/>
<evidence type="ECO:0000256" key="4">
    <source>
        <dbReference type="ARBA" id="ARBA00022598"/>
    </source>
</evidence>
<dbReference type="PROSITE" id="PS00455">
    <property type="entry name" value="AMP_BINDING"/>
    <property type="match status" value="1"/>
</dbReference>
<evidence type="ECO:0000259" key="9">
    <source>
        <dbReference type="Pfam" id="PF00501"/>
    </source>
</evidence>
<dbReference type="GO" id="GO:0016020">
    <property type="term" value="C:membrane"/>
    <property type="evidence" value="ECO:0007669"/>
    <property type="project" value="UniProtKB-SubCell"/>
</dbReference>
<name>B1KFY0_SHEWM</name>
<evidence type="ECO:0000256" key="6">
    <source>
        <dbReference type="ARBA" id="ARBA00026121"/>
    </source>
</evidence>
<dbReference type="Pfam" id="PF13193">
    <property type="entry name" value="AMP-binding_C"/>
    <property type="match status" value="1"/>
</dbReference>
<dbReference type="Gene3D" id="3.30.300.30">
    <property type="match status" value="1"/>
</dbReference>
<dbReference type="RefSeq" id="WP_012325029.1">
    <property type="nucleotide sequence ID" value="NC_010506.1"/>
</dbReference>
<dbReference type="PANTHER" id="PTHR43767:SF8">
    <property type="entry name" value="LONG-CHAIN-FATTY-ACID--COA LIGASE"/>
    <property type="match status" value="1"/>
</dbReference>
<keyword evidence="12" id="KW-1185">Reference proteome</keyword>
<dbReference type="EMBL" id="CP000961">
    <property type="protein sequence ID" value="ACA86687.1"/>
    <property type="molecule type" value="Genomic_DNA"/>
</dbReference>
<accession>B1KFY0</accession>
<keyword evidence="4 11" id="KW-0436">Ligase</keyword>
<dbReference type="Pfam" id="PF00501">
    <property type="entry name" value="AMP-binding"/>
    <property type="match status" value="1"/>
</dbReference>
<dbReference type="InterPro" id="IPR000873">
    <property type="entry name" value="AMP-dep_synth/lig_dom"/>
</dbReference>
<organism evidence="11 12">
    <name type="scientific">Shewanella woodyi (strain ATCC 51908 / MS32)</name>
    <dbReference type="NCBI Taxonomy" id="392500"/>
    <lineage>
        <taxon>Bacteria</taxon>
        <taxon>Pseudomonadati</taxon>
        <taxon>Pseudomonadota</taxon>
        <taxon>Gammaproteobacteria</taxon>
        <taxon>Alteromonadales</taxon>
        <taxon>Shewanellaceae</taxon>
        <taxon>Shewanella</taxon>
    </lineage>
</organism>
<comment type="subcellular location">
    <subcellularLocation>
        <location evidence="1">Membrane</location>
        <topology evidence="1">Peripheral membrane protein</topology>
    </subcellularLocation>
</comment>
<dbReference type="STRING" id="392500.Swoo_2409"/>
<dbReference type="InterPro" id="IPR050237">
    <property type="entry name" value="ATP-dep_AMP-bd_enzyme"/>
</dbReference>
<dbReference type="CDD" id="cd05936">
    <property type="entry name" value="FC-FACS_FadD_like"/>
    <property type="match status" value="1"/>
</dbReference>
<dbReference type="Gene3D" id="3.40.50.12780">
    <property type="entry name" value="N-terminal domain of ligase-like"/>
    <property type="match status" value="1"/>
</dbReference>
<dbReference type="KEGG" id="swd:Swoo_2409"/>
<evidence type="ECO:0000256" key="1">
    <source>
        <dbReference type="ARBA" id="ARBA00004170"/>
    </source>
</evidence>
<dbReference type="GO" id="GO:0004467">
    <property type="term" value="F:long-chain fatty acid-CoA ligase activity"/>
    <property type="evidence" value="ECO:0007669"/>
    <property type="project" value="UniProtKB-EC"/>
</dbReference>
<evidence type="ECO:0000313" key="11">
    <source>
        <dbReference type="EMBL" id="ACA86687.1"/>
    </source>
</evidence>
<dbReference type="EC" id="6.2.1.3" evidence="6"/>
<evidence type="ECO:0000313" key="12">
    <source>
        <dbReference type="Proteomes" id="UP000002168"/>
    </source>
</evidence>
<evidence type="ECO:0000256" key="3">
    <source>
        <dbReference type="ARBA" id="ARBA00006432"/>
    </source>
</evidence>
<evidence type="ECO:0000256" key="8">
    <source>
        <dbReference type="ARBA" id="ARBA00042773"/>
    </source>
</evidence>
<evidence type="ECO:0000259" key="10">
    <source>
        <dbReference type="Pfam" id="PF13193"/>
    </source>
</evidence>
<dbReference type="InterPro" id="IPR025110">
    <property type="entry name" value="AMP-bd_C"/>
</dbReference>
<evidence type="ECO:0000256" key="5">
    <source>
        <dbReference type="ARBA" id="ARBA00023136"/>
    </source>
</evidence>
<protein>
    <recommendedName>
        <fullName evidence="7">Long-chain-fatty-acid--CoA ligase</fullName>
        <ecNumber evidence="6">6.2.1.3</ecNumber>
    </recommendedName>
    <alternativeName>
        <fullName evidence="8">Long-chain acyl-CoA synthetase</fullName>
    </alternativeName>
</protein>
<sequence>MEKVWLKHYPEGVPEQIDVSKYENVLEIFERSVSQYAENNAYISMHTRMTYAELDRKTRDFAAFLQHDLGMKRGERFAIMLPNVLQYPVAVFGAIRAGLVVVNVNPLYTPKELKHQLNDSEATGILVVENFASVLSKVIDDTSVNHVITTQIGDLLDGMKSVLINTMIKRVKKMVPEFSLPHAIKFNAALKRGKKLPLNTVSPQASDLLMLQYTGGTTGVAKGAMLSHRNVVANMLQQIAMVEPFIEKGNEMIVTALPLYHIFAFSCNCLGFMAKGGTNLLIANPRDPKLFAKTISKYPVTFFAGVNTLFVSLMEEPEFHKIDFSTWKLTFAGGMATQRPVAERWQKMTNGPLLEGYGLTECSPAVSTNPFNIKSFNGSIGVPMCNTEVKILDEDGNELGVGEPGEMWVRGPQVMEGYYNRAEATNEVIKDGWLATGDVAKVDDDGFIYIVDRKKDMILVSGFNVFPNEIEEVVAMIDSVLEVAAIGVPCEKMGEKVKLFLVTNDGKLDRDEVMDHCRKHLTAYKLPREFELRDELPKTPVGKILRKELRVQST</sequence>
<evidence type="ECO:0000256" key="2">
    <source>
        <dbReference type="ARBA" id="ARBA00005005"/>
    </source>
</evidence>
<dbReference type="eggNOG" id="COG0318">
    <property type="taxonomic scope" value="Bacteria"/>
</dbReference>
<feature type="domain" description="AMP-binding enzyme C-terminal" evidence="10">
    <location>
        <begin position="469"/>
        <end position="543"/>
    </location>
</feature>
<dbReference type="InterPro" id="IPR042099">
    <property type="entry name" value="ANL_N_sf"/>
</dbReference>
<dbReference type="Proteomes" id="UP000002168">
    <property type="component" value="Chromosome"/>
</dbReference>
<dbReference type="AlphaFoldDB" id="B1KFY0"/>
<keyword evidence="5" id="KW-0472">Membrane</keyword>